<organism evidence="3 4">
    <name type="scientific">Leuconostoc lactis</name>
    <dbReference type="NCBI Taxonomy" id="1246"/>
    <lineage>
        <taxon>Bacteria</taxon>
        <taxon>Bacillati</taxon>
        <taxon>Bacillota</taxon>
        <taxon>Bacilli</taxon>
        <taxon>Lactobacillales</taxon>
        <taxon>Lactobacillaceae</taxon>
        <taxon>Leuconostoc</taxon>
    </lineage>
</organism>
<dbReference type="EMBL" id="WSZI01000013">
    <property type="protein sequence ID" value="MWN21301.1"/>
    <property type="molecule type" value="Genomic_DNA"/>
</dbReference>
<comment type="caution">
    <text evidence="3">The sequence shown here is derived from an EMBL/GenBank/DDBJ whole genome shotgun (WGS) entry which is preliminary data.</text>
</comment>
<feature type="transmembrane region" description="Helical" evidence="1">
    <location>
        <begin position="683"/>
        <end position="705"/>
    </location>
</feature>
<evidence type="ECO:0000256" key="1">
    <source>
        <dbReference type="SAM" id="Phobius"/>
    </source>
</evidence>
<reference evidence="3 4" key="1">
    <citation type="submission" date="2019-12" db="EMBL/GenBank/DDBJ databases">
        <title>Complete genome sequence of Leuconostoc lactis strain AVN1 provides insights into metabolic potential.</title>
        <authorList>
            <person name="Besrour N."/>
            <person name="Najjari A."/>
            <person name="Fhoula I."/>
            <person name="Jaballah S."/>
            <person name="Klibi N."/>
            <person name="Ouzari H.I."/>
        </authorList>
    </citation>
    <scope>NUCLEOTIDE SEQUENCE [LARGE SCALE GENOMIC DNA]</scope>
    <source>
        <strain evidence="3 4">AVN1</strain>
    </source>
</reference>
<protein>
    <submittedName>
        <fullName evidence="3">Tape measure protein</fullName>
    </submittedName>
</protein>
<evidence type="ECO:0000259" key="2">
    <source>
        <dbReference type="Pfam" id="PF20155"/>
    </source>
</evidence>
<evidence type="ECO:0000313" key="4">
    <source>
        <dbReference type="Proteomes" id="UP000478636"/>
    </source>
</evidence>
<feature type="domain" description="Tape measure protein N-terminal" evidence="2">
    <location>
        <begin position="76"/>
        <end position="266"/>
    </location>
</feature>
<feature type="transmembrane region" description="Helical" evidence="1">
    <location>
        <begin position="725"/>
        <end position="749"/>
    </location>
</feature>
<proteinExistence type="predicted"/>
<keyword evidence="1" id="KW-1133">Transmembrane helix</keyword>
<sequence>MADGRVVIDIDANGSQAIGETEKVKRSLFGLGPAAEKSSGGFGSIVKSSALFGTVAGAAMAVVTGGINAMKSSLGGAVARFDTLNAYPKVMAQMGYSTDDVTKSVGILKKGVDGLPTSLQDLTKSAQGFAILEKSATKGAETATALNDAFLASGASAGDASRGVEQYSQMLASGTVDLQSWRTLQETMPYALTKVANSFGLTGKSAERDLYAKLKAGQITVDQLNQRFVELDGGVNGFANTARTASGGIGTSFTNMKNAVVNGLTNMLTAIDNGMKTAGLGGIAAIFDQMKQGIIASFAVINGAVQAGMVVIGGAIKVMAGIFTTVLGPALAFAKQSFDVFVQGTITALQPMSGLLNHVKNDIDRSFDAGSATSALIGAFSQVINVLTMVRNVVIDVVKGFLNTNAVQSVWQAIVSVTTAVFNVIQSLVVAVGNVIGSFQSVDSSKSVWESLGTTIGNIVTAIANVVQAVGDFINMILAIPGATDVISALVFSIGGLVLAFKVVGTAVSVVVTVINTFKTAVAVARGVMLAFNAALAANPLGIIVLAITAVVSALIWFFTQTQTGQAMWSSFVNFLVEKWNNFSATISVITQAIVDGMQAAWNALVAVLEAPVIAVVAFINGGFSGLMESLPLIWANIVNNLSIVWNNIVLIASSIFPGLGTLISNIFLAIGNFFTAWGTGILEFLTIIFNGIISVITTVVNGVYNVIVGVWNAIPGFVSGLWNGIVAFLSGIWNGLVSGAIVFANNLFSGVRSIWNSIPGWASGLWNSVLGTISGVWNGIVSTVVSMANSAINGLKGAWNSITGWVSGLWNGVKSTIRSAMNFDLGAAGRAIMSSFLGGLQAAWGAVKSFVGGIASWIKEHKGPISYDKKLLIPAGKAIMTGFGNALEDHFADVKTSVSSFAGQISDVMATGIDNNANTVVNAMSNMVDSAISAVQDADIAGSVQDAFNVSPQVSALLGGKFTAEGSIASAGGAQANAINTTNSSTQTHVQNITFGQVVWNGKDDIQKTLEDLGWQDNINRRGAMA</sequence>
<dbReference type="InterPro" id="IPR013491">
    <property type="entry name" value="Tape_meas_N"/>
</dbReference>
<dbReference type="NCBIfam" id="TIGR02675">
    <property type="entry name" value="tape_meas_nterm"/>
    <property type="match status" value="1"/>
</dbReference>
<dbReference type="Pfam" id="PF20155">
    <property type="entry name" value="TMP_3"/>
    <property type="match status" value="1"/>
</dbReference>
<dbReference type="Proteomes" id="UP000478636">
    <property type="component" value="Unassembled WGS sequence"/>
</dbReference>
<keyword evidence="1" id="KW-0812">Transmembrane</keyword>
<dbReference type="AlphaFoldDB" id="A0A6L7AFV4"/>
<gene>
    <name evidence="3" type="ORF">GQS40_06400</name>
</gene>
<feature type="transmembrane region" description="Helical" evidence="1">
    <location>
        <begin position="486"/>
        <end position="518"/>
    </location>
</feature>
<feature type="transmembrane region" description="Helical" evidence="1">
    <location>
        <begin position="410"/>
        <end position="436"/>
    </location>
</feature>
<feature type="transmembrane region" description="Helical" evidence="1">
    <location>
        <begin position="530"/>
        <end position="559"/>
    </location>
</feature>
<feature type="transmembrane region" description="Helical" evidence="1">
    <location>
        <begin position="644"/>
        <end position="671"/>
    </location>
</feature>
<keyword evidence="1" id="KW-0472">Membrane</keyword>
<name>A0A6L7AFV4_LEULA</name>
<dbReference type="Gene3D" id="1.20.120.20">
    <property type="entry name" value="Apolipoprotein"/>
    <property type="match status" value="1"/>
</dbReference>
<evidence type="ECO:0000313" key="3">
    <source>
        <dbReference type="EMBL" id="MWN21301.1"/>
    </source>
</evidence>
<accession>A0A6L7AFV4</accession>
<feature type="transmembrane region" description="Helical" evidence="1">
    <location>
        <begin position="602"/>
        <end position="624"/>
    </location>
</feature>